<evidence type="ECO:0000256" key="5">
    <source>
        <dbReference type="ARBA" id="ARBA00044503"/>
    </source>
</evidence>
<dbReference type="AlphaFoldDB" id="G5IGD6"/>
<name>G5IGD6_9FIRM</name>
<dbReference type="PANTHER" id="PTHR39178">
    <property type="entry name" value="HYPOTHETICAL RIBOSOME-ASSOCIATED PROTEIN"/>
    <property type="match status" value="1"/>
</dbReference>
<dbReference type="InterPro" id="IPR007422">
    <property type="entry name" value="Peptidase_Prp"/>
</dbReference>
<evidence type="ECO:0000313" key="7">
    <source>
        <dbReference type="EMBL" id="EHI59415.1"/>
    </source>
</evidence>
<dbReference type="EMBL" id="ADLN01000058">
    <property type="protein sequence ID" value="EHI59415.1"/>
    <property type="molecule type" value="Genomic_DNA"/>
</dbReference>
<dbReference type="OrthoDB" id="48998at2"/>
<keyword evidence="2" id="KW-0645">Protease</keyword>
<evidence type="ECO:0000313" key="8">
    <source>
        <dbReference type="Proteomes" id="UP000005384"/>
    </source>
</evidence>
<gene>
    <name evidence="7" type="ORF">HMPREF9473_02564</name>
</gene>
<sequence>MINVTVLVDSKQNYTGIEMLGHAGLADDHQDGQELVCAAVSALTLNMANSVEQFTDDAFEADMDEETGLFKFRFAQGFSSESKLLMNSLVFGLEDIAEMYGEPYIKIRFEEV</sequence>
<dbReference type="GO" id="GO:0006508">
    <property type="term" value="P:proteolysis"/>
    <property type="evidence" value="ECO:0007669"/>
    <property type="project" value="UniProtKB-KW"/>
</dbReference>
<dbReference type="RefSeq" id="WP_006780543.1">
    <property type="nucleotide sequence ID" value="NZ_CP040506.1"/>
</dbReference>
<dbReference type="SUPFAM" id="SSF118010">
    <property type="entry name" value="TM1457-like"/>
    <property type="match status" value="1"/>
</dbReference>
<keyword evidence="8" id="KW-1185">Reference proteome</keyword>
<evidence type="ECO:0000256" key="6">
    <source>
        <dbReference type="ARBA" id="ARBA00044538"/>
    </source>
</evidence>
<dbReference type="Pfam" id="PF04327">
    <property type="entry name" value="Peptidase_Prp"/>
    <property type="match status" value="1"/>
</dbReference>
<proteinExistence type="inferred from homology"/>
<organism evidence="7 8">
    <name type="scientific">Hungatella hathewayi WAL-18680</name>
    <dbReference type="NCBI Taxonomy" id="742737"/>
    <lineage>
        <taxon>Bacteria</taxon>
        <taxon>Bacillati</taxon>
        <taxon>Bacillota</taxon>
        <taxon>Clostridia</taxon>
        <taxon>Lachnospirales</taxon>
        <taxon>Lachnospiraceae</taxon>
        <taxon>Hungatella</taxon>
    </lineage>
</organism>
<dbReference type="Proteomes" id="UP000005384">
    <property type="component" value="Unassembled WGS sequence"/>
</dbReference>
<comment type="similarity">
    <text evidence="5">Belongs to the Prp family.</text>
</comment>
<dbReference type="PANTHER" id="PTHR39178:SF1">
    <property type="entry name" value="RIBOSOMAL-PROCESSING CYSTEINE PROTEASE PRP"/>
    <property type="match status" value="1"/>
</dbReference>
<dbReference type="PATRIC" id="fig|742737.3.peg.2579"/>
<evidence type="ECO:0000256" key="1">
    <source>
        <dbReference type="ARBA" id="ARBA00022517"/>
    </source>
</evidence>
<accession>G5IGD6</accession>
<dbReference type="CDD" id="cd16332">
    <property type="entry name" value="Prp-like"/>
    <property type="match status" value="1"/>
</dbReference>
<evidence type="ECO:0000256" key="4">
    <source>
        <dbReference type="ARBA" id="ARBA00022807"/>
    </source>
</evidence>
<comment type="caution">
    <text evidence="7">The sequence shown here is derived from an EMBL/GenBank/DDBJ whole genome shotgun (WGS) entry which is preliminary data.</text>
</comment>
<evidence type="ECO:0000256" key="3">
    <source>
        <dbReference type="ARBA" id="ARBA00022801"/>
    </source>
</evidence>
<reference evidence="7 8" key="1">
    <citation type="submission" date="2011-08" db="EMBL/GenBank/DDBJ databases">
        <title>The Genome Sequence of Clostridium hathewayi WAL-18680.</title>
        <authorList>
            <consortium name="The Broad Institute Genome Sequencing Platform"/>
            <person name="Earl A."/>
            <person name="Ward D."/>
            <person name="Feldgarden M."/>
            <person name="Gevers D."/>
            <person name="Finegold S.M."/>
            <person name="Summanen P.H."/>
            <person name="Molitoris D.R."/>
            <person name="Song M."/>
            <person name="Daigneault M."/>
            <person name="Allen-Vercoe E."/>
            <person name="Young S.K."/>
            <person name="Zeng Q."/>
            <person name="Gargeya S."/>
            <person name="Fitzgerald M."/>
            <person name="Haas B."/>
            <person name="Abouelleil A."/>
            <person name="Alvarado L."/>
            <person name="Arachchi H.M."/>
            <person name="Berlin A."/>
            <person name="Brown A."/>
            <person name="Chapman S.B."/>
            <person name="Chen Z."/>
            <person name="Dunbar C."/>
            <person name="Freedman E."/>
            <person name="Gearin G."/>
            <person name="Gellesch M."/>
            <person name="Goldberg J."/>
            <person name="Griggs A."/>
            <person name="Gujja S."/>
            <person name="Heiman D."/>
            <person name="Howarth C."/>
            <person name="Larson L."/>
            <person name="Lui A."/>
            <person name="MacDonald P.J.P."/>
            <person name="Montmayeur A."/>
            <person name="Murphy C."/>
            <person name="Neiman D."/>
            <person name="Pearson M."/>
            <person name="Priest M."/>
            <person name="Roberts A."/>
            <person name="Saif S."/>
            <person name="Shea T."/>
            <person name="Shenoy N."/>
            <person name="Sisk P."/>
            <person name="Stolte C."/>
            <person name="Sykes S."/>
            <person name="Wortman J."/>
            <person name="Nusbaum C."/>
            <person name="Birren B."/>
        </authorList>
    </citation>
    <scope>NUCLEOTIDE SEQUENCE [LARGE SCALE GENOMIC DNA]</scope>
    <source>
        <strain evidence="7 8">WAL-18680</strain>
    </source>
</reference>
<dbReference type="GO" id="GO:0008234">
    <property type="term" value="F:cysteine-type peptidase activity"/>
    <property type="evidence" value="ECO:0007669"/>
    <property type="project" value="UniProtKB-KW"/>
</dbReference>
<dbReference type="Gene3D" id="3.30.70.1490">
    <property type="entry name" value="Cysteine protease Prp"/>
    <property type="match status" value="1"/>
</dbReference>
<keyword evidence="1" id="KW-0690">Ribosome biogenesis</keyword>
<dbReference type="HOGENOM" id="CLU_140910_1_1_9"/>
<dbReference type="GO" id="GO:0042254">
    <property type="term" value="P:ribosome biogenesis"/>
    <property type="evidence" value="ECO:0007669"/>
    <property type="project" value="UniProtKB-KW"/>
</dbReference>
<evidence type="ECO:0000256" key="2">
    <source>
        <dbReference type="ARBA" id="ARBA00022670"/>
    </source>
</evidence>
<dbReference type="InterPro" id="IPR036764">
    <property type="entry name" value="Peptidase_Prp_sf"/>
</dbReference>
<protein>
    <recommendedName>
        <fullName evidence="6">Ribosomal processing cysteine protease Prp</fullName>
    </recommendedName>
</protein>
<keyword evidence="4" id="KW-0788">Thiol protease</keyword>
<keyword evidence="3" id="KW-0378">Hydrolase</keyword>